<evidence type="ECO:0000256" key="2">
    <source>
        <dbReference type="SAM" id="Phobius"/>
    </source>
</evidence>
<feature type="region of interest" description="Disordered" evidence="1">
    <location>
        <begin position="603"/>
        <end position="678"/>
    </location>
</feature>
<keyword evidence="2" id="KW-1133">Transmembrane helix</keyword>
<dbReference type="AlphaFoldDB" id="A0A8H6SIW8"/>
<name>A0A8H6SIW8_MYCCL</name>
<dbReference type="OrthoDB" id="2978827at2759"/>
<keyword evidence="2" id="KW-0812">Transmembrane</keyword>
<evidence type="ECO:0000256" key="1">
    <source>
        <dbReference type="SAM" id="MobiDB-lite"/>
    </source>
</evidence>
<feature type="compositionally biased region" description="Polar residues" evidence="1">
    <location>
        <begin position="603"/>
        <end position="629"/>
    </location>
</feature>
<organism evidence="3 4">
    <name type="scientific">Mycena chlorophos</name>
    <name type="common">Agaric fungus</name>
    <name type="synonym">Agaricus chlorophos</name>
    <dbReference type="NCBI Taxonomy" id="658473"/>
    <lineage>
        <taxon>Eukaryota</taxon>
        <taxon>Fungi</taxon>
        <taxon>Dikarya</taxon>
        <taxon>Basidiomycota</taxon>
        <taxon>Agaricomycotina</taxon>
        <taxon>Agaricomycetes</taxon>
        <taxon>Agaricomycetidae</taxon>
        <taxon>Agaricales</taxon>
        <taxon>Marasmiineae</taxon>
        <taxon>Mycenaceae</taxon>
        <taxon>Mycena</taxon>
    </lineage>
</organism>
<dbReference type="SUPFAM" id="SSF49503">
    <property type="entry name" value="Cupredoxins"/>
    <property type="match status" value="1"/>
</dbReference>
<dbReference type="Gene3D" id="2.60.40.420">
    <property type="entry name" value="Cupredoxins - blue copper proteins"/>
    <property type="match status" value="1"/>
</dbReference>
<protein>
    <recommendedName>
        <fullName evidence="5">Cupredoxin</fullName>
    </recommendedName>
</protein>
<dbReference type="EMBL" id="JACAZE010000014">
    <property type="protein sequence ID" value="KAF7299677.1"/>
    <property type="molecule type" value="Genomic_DNA"/>
</dbReference>
<sequence length="706" mass="74879">MATGGSRSIHVWHDQTMIREGRAVTDPTLPFPPHSPSTTEPALLCSLHLSLQIHTEPTITMRFSVVAAVASVLSVASAANIEVLVGANQTLTYTPSSITANIGDTVTFVFTSKNHTVSQSSFTDPCALTTNGISSGFQFVAANATSVPSWSFTVNNVSAPLWFFCEQTNPVSHCSKGMVFAVNPTAAKTFAQFQATAMGGSSSAAVSGGAAAGTSAAGSGTAAGAAASTTPSAGYVNRVSAAGVVAIAAGLLAAVSAVGAAAFLHAEISSFEVELASSWVNMMLFMLEIVLCFRYFQRRGRPLAHRIGIGLILFFDTICTGTANAYVFIMFLSFFGRASVFGFEIGNAIQMMLTYSTAVVEQLFLCHLFFILSRKRIVSAVLVFLGFAHLSVSYAAAILVFTLGHFDSLTFQVTSAGAILCAVTDVLIAGFLGYEFFKILKNRGIMHNIWRRSLLLTLTSGAVVALTTLLMMILLIRTEIAFEFFFTIQGRVYALTLLANFLSGPLSGTRGASHVSSIAHPHVPSNFYWHKKTGSAPGSLVSKSSLEKALPALPPAEGPMAEEEQEVVDILPEPLWATGGVDIEQQNVHVESFRRKLQLQTQFPDAPSTTRSGAAQSAGATSPYASPSPSGHRPLLSSTSQHRETIFSATSPSSAISPSNPIRSPADAYTPDRPRPRTIILPSHRRVDSLPPGVRASTIVGLQLLD</sequence>
<accession>A0A8H6SIW8</accession>
<comment type="caution">
    <text evidence="3">The sequence shown here is derived from an EMBL/GenBank/DDBJ whole genome shotgun (WGS) entry which is preliminary data.</text>
</comment>
<feature type="transmembrane region" description="Helical" evidence="2">
    <location>
        <begin position="308"/>
        <end position="336"/>
    </location>
</feature>
<feature type="transmembrane region" description="Helical" evidence="2">
    <location>
        <begin position="241"/>
        <end position="264"/>
    </location>
</feature>
<keyword evidence="4" id="KW-1185">Reference proteome</keyword>
<reference evidence="3" key="1">
    <citation type="submission" date="2020-05" db="EMBL/GenBank/DDBJ databases">
        <title>Mycena genomes resolve the evolution of fungal bioluminescence.</title>
        <authorList>
            <person name="Tsai I.J."/>
        </authorList>
    </citation>
    <scope>NUCLEOTIDE SEQUENCE</scope>
    <source>
        <strain evidence="3">110903Hualien_Pintung</strain>
    </source>
</reference>
<feature type="transmembrane region" description="Helical" evidence="2">
    <location>
        <begin position="454"/>
        <end position="476"/>
    </location>
</feature>
<dbReference type="PANTHER" id="PTHR34883:SF4">
    <property type="entry name" value="CUPREDOXIN"/>
    <property type="match status" value="1"/>
</dbReference>
<feature type="transmembrane region" description="Helical" evidence="2">
    <location>
        <begin position="377"/>
        <end position="403"/>
    </location>
</feature>
<dbReference type="InterPro" id="IPR052953">
    <property type="entry name" value="Ser-rich/MCO-related"/>
</dbReference>
<feature type="transmembrane region" description="Helical" evidence="2">
    <location>
        <begin position="276"/>
        <end position="296"/>
    </location>
</feature>
<dbReference type="PANTHER" id="PTHR34883">
    <property type="entry name" value="SERINE-RICH PROTEIN, PUTATIVE-RELATED-RELATED"/>
    <property type="match status" value="1"/>
</dbReference>
<evidence type="ECO:0000313" key="3">
    <source>
        <dbReference type="EMBL" id="KAF7299677.1"/>
    </source>
</evidence>
<keyword evidence="2" id="KW-0472">Membrane</keyword>
<feature type="transmembrane region" description="Helical" evidence="2">
    <location>
        <begin position="348"/>
        <end position="370"/>
    </location>
</feature>
<feature type="transmembrane region" description="Helical" evidence="2">
    <location>
        <begin position="409"/>
        <end position="434"/>
    </location>
</feature>
<dbReference type="Proteomes" id="UP000613580">
    <property type="component" value="Unassembled WGS sequence"/>
</dbReference>
<evidence type="ECO:0000313" key="4">
    <source>
        <dbReference type="Proteomes" id="UP000613580"/>
    </source>
</evidence>
<gene>
    <name evidence="3" type="ORF">HMN09_00973200</name>
</gene>
<evidence type="ECO:0008006" key="5">
    <source>
        <dbReference type="Google" id="ProtNLM"/>
    </source>
</evidence>
<dbReference type="InterPro" id="IPR008972">
    <property type="entry name" value="Cupredoxin"/>
</dbReference>
<feature type="compositionally biased region" description="Low complexity" evidence="1">
    <location>
        <begin position="646"/>
        <end position="666"/>
    </location>
</feature>
<proteinExistence type="predicted"/>
<dbReference type="CDD" id="cd00920">
    <property type="entry name" value="Cupredoxin"/>
    <property type="match status" value="1"/>
</dbReference>